<gene>
    <name evidence="1" type="ORF">GLE_3938</name>
</gene>
<evidence type="ECO:0000313" key="1">
    <source>
        <dbReference type="EMBL" id="ALN59280.1"/>
    </source>
</evidence>
<dbReference type="OrthoDB" id="6424444at2"/>
<dbReference type="EMBL" id="CP013140">
    <property type="protein sequence ID" value="ALN59280.1"/>
    <property type="molecule type" value="Genomic_DNA"/>
</dbReference>
<dbReference type="Proteomes" id="UP000061569">
    <property type="component" value="Chromosome"/>
</dbReference>
<reference evidence="1 2" key="1">
    <citation type="submission" date="2015-11" db="EMBL/GenBank/DDBJ databases">
        <title>Genome sequences of Lysobacter enzymogenes strain C3 and Lysobacter antibioticus ATCC 29479.</title>
        <authorList>
            <person name="Kobayashi D.Y."/>
        </authorList>
    </citation>
    <scope>NUCLEOTIDE SEQUENCE [LARGE SCALE GENOMIC DNA]</scope>
    <source>
        <strain evidence="1 2">C3</strain>
    </source>
</reference>
<organism evidence="1 2">
    <name type="scientific">Lysobacter enzymogenes</name>
    <dbReference type="NCBI Taxonomy" id="69"/>
    <lineage>
        <taxon>Bacteria</taxon>
        <taxon>Pseudomonadati</taxon>
        <taxon>Pseudomonadota</taxon>
        <taxon>Gammaproteobacteria</taxon>
        <taxon>Lysobacterales</taxon>
        <taxon>Lysobacteraceae</taxon>
        <taxon>Lysobacter</taxon>
    </lineage>
</organism>
<dbReference type="AlphaFoldDB" id="A0A0S2DLB1"/>
<evidence type="ECO:0000313" key="2">
    <source>
        <dbReference type="Proteomes" id="UP000061569"/>
    </source>
</evidence>
<sequence length="222" mass="24503">MSVPHSTAPPSPIPLSLHALLAEFADHGRLLSTASFGLDPQWDLDAALAHGWQRSSLQPGPAQQLERDARLPHRGGWQALTLKPFYLRGAYLAASLAPWPRTLPLATVLRWRARRRPALRIEWFEFGGADQGAVLLGGRVGVHFLRRGRRYFVESVESVEAGAAAAADDPDLPGGLDAARWLRRLMAPCDGLARWRALAAQDRYPRAAAQALREIARHLPQR</sequence>
<protein>
    <submittedName>
        <fullName evidence="1">Uncharacterized protein</fullName>
    </submittedName>
</protein>
<dbReference type="STRING" id="69.GLE_3938"/>
<name>A0A0S2DLB1_LYSEN</name>
<accession>A0A0S2DLB1</accession>
<dbReference type="PATRIC" id="fig|69.6.peg.3875"/>
<dbReference type="KEGG" id="lez:GLE_3938"/>
<proteinExistence type="predicted"/>